<dbReference type="Proteomes" id="UP001221898">
    <property type="component" value="Unassembled WGS sequence"/>
</dbReference>
<accession>A0AAD7WPK8</accession>
<dbReference type="AlphaFoldDB" id="A0AAD7WPK8"/>
<keyword evidence="2" id="KW-1185">Reference proteome</keyword>
<evidence type="ECO:0000313" key="2">
    <source>
        <dbReference type="Proteomes" id="UP001221898"/>
    </source>
</evidence>
<organism evidence="1 2">
    <name type="scientific">Aldrovandia affinis</name>
    <dbReference type="NCBI Taxonomy" id="143900"/>
    <lineage>
        <taxon>Eukaryota</taxon>
        <taxon>Metazoa</taxon>
        <taxon>Chordata</taxon>
        <taxon>Craniata</taxon>
        <taxon>Vertebrata</taxon>
        <taxon>Euteleostomi</taxon>
        <taxon>Actinopterygii</taxon>
        <taxon>Neopterygii</taxon>
        <taxon>Teleostei</taxon>
        <taxon>Notacanthiformes</taxon>
        <taxon>Halosauridae</taxon>
        <taxon>Aldrovandia</taxon>
    </lineage>
</organism>
<gene>
    <name evidence="1" type="ORF">AAFF_G00334850</name>
</gene>
<feature type="non-terminal residue" evidence="1">
    <location>
        <position position="1"/>
    </location>
</feature>
<reference evidence="1" key="1">
    <citation type="journal article" date="2023" name="Science">
        <title>Genome structures resolve the early diversification of teleost fishes.</title>
        <authorList>
            <person name="Parey E."/>
            <person name="Louis A."/>
            <person name="Montfort J."/>
            <person name="Bouchez O."/>
            <person name="Roques C."/>
            <person name="Iampietro C."/>
            <person name="Lluch J."/>
            <person name="Castinel A."/>
            <person name="Donnadieu C."/>
            <person name="Desvignes T."/>
            <person name="Floi Bucao C."/>
            <person name="Jouanno E."/>
            <person name="Wen M."/>
            <person name="Mejri S."/>
            <person name="Dirks R."/>
            <person name="Jansen H."/>
            <person name="Henkel C."/>
            <person name="Chen W.J."/>
            <person name="Zahm M."/>
            <person name="Cabau C."/>
            <person name="Klopp C."/>
            <person name="Thompson A.W."/>
            <person name="Robinson-Rechavi M."/>
            <person name="Braasch I."/>
            <person name="Lecointre G."/>
            <person name="Bobe J."/>
            <person name="Postlethwait J.H."/>
            <person name="Berthelot C."/>
            <person name="Roest Crollius H."/>
            <person name="Guiguen Y."/>
        </authorList>
    </citation>
    <scope>NUCLEOTIDE SEQUENCE</scope>
    <source>
        <strain evidence="1">NC1722</strain>
    </source>
</reference>
<dbReference type="EMBL" id="JAINUG010000052">
    <property type="protein sequence ID" value="KAJ8404622.1"/>
    <property type="molecule type" value="Genomic_DNA"/>
</dbReference>
<name>A0AAD7WPK8_9TELE</name>
<evidence type="ECO:0000313" key="1">
    <source>
        <dbReference type="EMBL" id="KAJ8404622.1"/>
    </source>
</evidence>
<proteinExistence type="predicted"/>
<comment type="caution">
    <text evidence="1">The sequence shown here is derived from an EMBL/GenBank/DDBJ whole genome shotgun (WGS) entry which is preliminary data.</text>
</comment>
<protein>
    <submittedName>
        <fullName evidence="1">Uncharacterized protein</fullName>
    </submittedName>
</protein>
<sequence>SGGTSLLFSLARAVLKTWRSTTRHNNTGKHHLTTLPPHMAITQKMYCCTNVKLCLRPELALVCWCPFQSRLLSCGS</sequence>